<feature type="transmembrane region" description="Helical" evidence="1">
    <location>
        <begin position="107"/>
        <end position="126"/>
    </location>
</feature>
<dbReference type="Gene3D" id="3.10.129.10">
    <property type="entry name" value="Hotdog Thioesterase"/>
    <property type="match status" value="1"/>
</dbReference>
<reference evidence="2" key="1">
    <citation type="journal article" date="2021" name="Front. Microbiol.">
        <title>Comprehensive Comparative Genomics and Phenotyping of Methylobacterium Species.</title>
        <authorList>
            <person name="Alessa O."/>
            <person name="Ogura Y."/>
            <person name="Fujitani Y."/>
            <person name="Takami H."/>
            <person name="Hayashi T."/>
            <person name="Sahin N."/>
            <person name="Tani A."/>
        </authorList>
    </citation>
    <scope>NUCLEOTIDE SEQUENCE</scope>
    <source>
        <strain evidence="2">NBRC 15686</strain>
    </source>
</reference>
<organism evidence="2 3">
    <name type="scientific">Methylorubrum aminovorans</name>
    <dbReference type="NCBI Taxonomy" id="269069"/>
    <lineage>
        <taxon>Bacteria</taxon>
        <taxon>Pseudomonadati</taxon>
        <taxon>Pseudomonadota</taxon>
        <taxon>Alphaproteobacteria</taxon>
        <taxon>Hyphomicrobiales</taxon>
        <taxon>Methylobacteriaceae</taxon>
        <taxon>Methylorubrum</taxon>
    </lineage>
</organism>
<dbReference type="InterPro" id="IPR029069">
    <property type="entry name" value="HotDog_dom_sf"/>
</dbReference>
<evidence type="ECO:0000256" key="1">
    <source>
        <dbReference type="SAM" id="Phobius"/>
    </source>
</evidence>
<feature type="transmembrane region" description="Helical" evidence="1">
    <location>
        <begin position="266"/>
        <end position="288"/>
    </location>
</feature>
<feature type="transmembrane region" description="Helical" evidence="1">
    <location>
        <begin position="133"/>
        <end position="151"/>
    </location>
</feature>
<accession>A0ABQ4UPB2</accession>
<evidence type="ECO:0000313" key="3">
    <source>
        <dbReference type="Proteomes" id="UP001055039"/>
    </source>
</evidence>
<proteinExistence type="predicted"/>
<keyword evidence="1" id="KW-0812">Transmembrane</keyword>
<feature type="transmembrane region" description="Helical" evidence="1">
    <location>
        <begin position="78"/>
        <end position="101"/>
    </location>
</feature>
<name>A0ABQ4UPB2_9HYPH</name>
<feature type="transmembrane region" description="Helical" evidence="1">
    <location>
        <begin position="171"/>
        <end position="188"/>
    </location>
</feature>
<feature type="transmembrane region" description="Helical" evidence="1">
    <location>
        <begin position="365"/>
        <end position="383"/>
    </location>
</feature>
<feature type="transmembrane region" description="Helical" evidence="1">
    <location>
        <begin position="333"/>
        <end position="353"/>
    </location>
</feature>
<keyword evidence="3" id="KW-1185">Reference proteome</keyword>
<gene>
    <name evidence="2" type="ORF">LNAOJCKE_5449</name>
</gene>
<feature type="transmembrane region" description="Helical" evidence="1">
    <location>
        <begin position="389"/>
        <end position="409"/>
    </location>
</feature>
<protein>
    <recommendedName>
        <fullName evidence="4">Acyl-CoA thioesterase</fullName>
    </recommendedName>
</protein>
<reference evidence="2" key="2">
    <citation type="submission" date="2021-08" db="EMBL/GenBank/DDBJ databases">
        <authorList>
            <person name="Tani A."/>
            <person name="Ola A."/>
            <person name="Ogura Y."/>
            <person name="Katsura K."/>
            <person name="Hayashi T."/>
        </authorList>
    </citation>
    <scope>NUCLEOTIDE SEQUENCE</scope>
    <source>
        <strain evidence="2">NBRC 15686</strain>
    </source>
</reference>
<feature type="transmembrane region" description="Helical" evidence="1">
    <location>
        <begin position="12"/>
        <end position="29"/>
    </location>
</feature>
<dbReference type="SUPFAM" id="SSF54637">
    <property type="entry name" value="Thioesterase/thiol ester dehydrase-isomerase"/>
    <property type="match status" value="1"/>
</dbReference>
<dbReference type="EMBL" id="BPRC01000048">
    <property type="protein sequence ID" value="GJE68212.1"/>
    <property type="molecule type" value="Genomic_DNA"/>
</dbReference>
<dbReference type="CDD" id="cd00586">
    <property type="entry name" value="4HBT"/>
    <property type="match status" value="1"/>
</dbReference>
<evidence type="ECO:0000313" key="2">
    <source>
        <dbReference type="EMBL" id="GJE68212.1"/>
    </source>
</evidence>
<feature type="transmembrane region" description="Helical" evidence="1">
    <location>
        <begin position="300"/>
        <end position="327"/>
    </location>
</feature>
<dbReference type="Proteomes" id="UP001055039">
    <property type="component" value="Unassembled WGS sequence"/>
</dbReference>
<feature type="transmembrane region" description="Helical" evidence="1">
    <location>
        <begin position="209"/>
        <end position="233"/>
    </location>
</feature>
<sequence>MLNQLLRSATWAPTIALSWFWGLGFFYAIHVTLTYGWLGFLAFALPNAVGLGLFGWILGAPGRSPDKIMAAIQGPYAVLFLACQFLAVAITIFGFIAYAWMPLFGRDAVIGSIALILVACSIGHAIPLRRIKVLHGVVLILGVCAGLAAVAGLASGSGGPGVPLSSFDQRFYGLVLPSLVGFLLGPWMDVQQWQRAVEIHREGASVRTAYAIGAVLFVGLLTINALLASAAGLGEPVVSFDGLPGAYAAVAQATERTHLAGVTAAFLIWTVVAAATTIDGFYSATRWLMTAITTRSNSPLLAFVPASMVSSPIWILMAAFTAAVVAIQLNLSLMYLMVPFATLLVGGAACLVCETLGASRRYDPVLSYMIGLAASLVFLTGYIEPNAAYLTLAPVIGLVGALPMIAELLGFSDRPAASATPAPVPADEPAARTVVVAVPRDEAIASHGFDGEWFTLNLTPTYDDTNSVGNVYFANYVRWVGKARELFFNTCMPDFDLKSTDFYVLTKSFQHDFRREAAEFEPITVRVRIASHNRKFVTLAHEIHSGINGLLGRGEQSLMFVDTVQYRPLDIPRTIIEGFLPYWPKTSPHATSTVPSPLGAGSISV</sequence>
<comment type="caution">
    <text evidence="2">The sequence shown here is derived from an EMBL/GenBank/DDBJ whole genome shotgun (WGS) entry which is preliminary data.</text>
</comment>
<evidence type="ECO:0008006" key="4">
    <source>
        <dbReference type="Google" id="ProtNLM"/>
    </source>
</evidence>
<keyword evidence="1" id="KW-1133">Transmembrane helix</keyword>
<dbReference type="Pfam" id="PF13279">
    <property type="entry name" value="4HBT_2"/>
    <property type="match status" value="1"/>
</dbReference>
<keyword evidence="1" id="KW-0472">Membrane</keyword>
<feature type="transmembrane region" description="Helical" evidence="1">
    <location>
        <begin position="35"/>
        <end position="58"/>
    </location>
</feature>